<dbReference type="EMBL" id="CP000934">
    <property type="protein sequence ID" value="ACE82974.1"/>
    <property type="molecule type" value="Genomic_DNA"/>
</dbReference>
<organism evidence="3 4">
    <name type="scientific">Cellvibrio japonicus (strain Ueda107)</name>
    <name type="common">Pseudomonas fluorescens subsp. cellulosa</name>
    <dbReference type="NCBI Taxonomy" id="498211"/>
    <lineage>
        <taxon>Bacteria</taxon>
        <taxon>Pseudomonadati</taxon>
        <taxon>Pseudomonadota</taxon>
        <taxon>Gammaproteobacteria</taxon>
        <taxon>Cellvibrionales</taxon>
        <taxon>Cellvibrionaceae</taxon>
        <taxon>Cellvibrio</taxon>
    </lineage>
</organism>
<feature type="domain" description="DUF4440" evidence="2">
    <location>
        <begin position="40"/>
        <end position="145"/>
    </location>
</feature>
<feature type="chain" id="PRO_5002796643" description="DUF4440 domain-containing protein" evidence="1">
    <location>
        <begin position="29"/>
        <end position="158"/>
    </location>
</feature>
<dbReference type="RefSeq" id="WP_012486285.1">
    <property type="nucleotide sequence ID" value="NC_010995.1"/>
</dbReference>
<reference evidence="3 4" key="1">
    <citation type="journal article" date="2008" name="J. Bacteriol.">
        <title>Insights into plant cell wall degradation from the genome sequence of the soil bacterium Cellvibrio japonicus.</title>
        <authorList>
            <person name="Deboy R.T."/>
            <person name="Mongodin E.F."/>
            <person name="Fouts D.E."/>
            <person name="Tailford L.E."/>
            <person name="Khouri H."/>
            <person name="Emerson J.B."/>
            <person name="Mohamoud Y."/>
            <person name="Watkins K."/>
            <person name="Henrissat B."/>
            <person name="Gilbert H.J."/>
            <person name="Nelson K.E."/>
        </authorList>
    </citation>
    <scope>NUCLEOTIDE SEQUENCE [LARGE SCALE GENOMIC DNA]</scope>
    <source>
        <strain evidence="3 4">Ueda107</strain>
    </source>
</reference>
<keyword evidence="4" id="KW-1185">Reference proteome</keyword>
<accession>B3PJK0</accession>
<dbReference type="KEGG" id="cja:CJA_0606"/>
<dbReference type="Pfam" id="PF14534">
    <property type="entry name" value="DUF4440"/>
    <property type="match status" value="1"/>
</dbReference>
<dbReference type="OrthoDB" id="5383110at2"/>
<evidence type="ECO:0000313" key="4">
    <source>
        <dbReference type="Proteomes" id="UP000001036"/>
    </source>
</evidence>
<sequence>MSFVSFCRSGLLTLVLIASTILSFPALAADKPDTAVNAVEQQVEALRLAMIAGDAKQLDKLAAAKLSYGHSGGLVENKAEFIHKLESGSSDFVTIELKNQHISLSGDVALVRHDLHADIKDGGVPNTIHLGILLVWQLQDGEWKLLARQAFKYPPKNP</sequence>
<gene>
    <name evidence="3" type="ordered locus">CJA_0606</name>
</gene>
<dbReference type="Gene3D" id="3.10.450.50">
    <property type="match status" value="1"/>
</dbReference>
<evidence type="ECO:0000259" key="2">
    <source>
        <dbReference type="Pfam" id="PF14534"/>
    </source>
</evidence>
<dbReference type="AlphaFoldDB" id="B3PJK0"/>
<dbReference type="STRING" id="498211.CJA_0606"/>
<dbReference type="InterPro" id="IPR027843">
    <property type="entry name" value="DUF4440"/>
</dbReference>
<dbReference type="Proteomes" id="UP000001036">
    <property type="component" value="Chromosome"/>
</dbReference>
<dbReference type="HOGENOM" id="CLU_141608_0_0_6"/>
<keyword evidence="1" id="KW-0732">Signal</keyword>
<protein>
    <recommendedName>
        <fullName evidence="2">DUF4440 domain-containing protein</fullName>
    </recommendedName>
</protein>
<proteinExistence type="predicted"/>
<feature type="signal peptide" evidence="1">
    <location>
        <begin position="1"/>
        <end position="28"/>
    </location>
</feature>
<name>B3PJK0_CELJU</name>
<dbReference type="InterPro" id="IPR032710">
    <property type="entry name" value="NTF2-like_dom_sf"/>
</dbReference>
<evidence type="ECO:0000256" key="1">
    <source>
        <dbReference type="SAM" id="SignalP"/>
    </source>
</evidence>
<dbReference type="eggNOG" id="COG4319">
    <property type="taxonomic scope" value="Bacteria"/>
</dbReference>
<dbReference type="SUPFAM" id="SSF54427">
    <property type="entry name" value="NTF2-like"/>
    <property type="match status" value="1"/>
</dbReference>
<evidence type="ECO:0000313" key="3">
    <source>
        <dbReference type="EMBL" id="ACE82974.1"/>
    </source>
</evidence>